<dbReference type="Proteomes" id="UP000681035">
    <property type="component" value="Chromosome"/>
</dbReference>
<feature type="transmembrane region" description="Helical" evidence="1">
    <location>
        <begin position="72"/>
        <end position="91"/>
    </location>
</feature>
<sequence length="97" mass="10669">MKKNRLGSAEVGSCICYGLMAFLQVGWLAVLLTAQLVPPVWVTLMVYCVALALFLLGQTLRVVQLRRDGQPVGWSVVLGVAVASVWLWQMLKVSHTI</sequence>
<dbReference type="EMBL" id="AP023418">
    <property type="protein sequence ID" value="BCK81364.1"/>
    <property type="molecule type" value="Genomic_DNA"/>
</dbReference>
<evidence type="ECO:0000256" key="1">
    <source>
        <dbReference type="SAM" id="Phobius"/>
    </source>
</evidence>
<reference evidence="2" key="1">
    <citation type="submission" date="2020-09" db="EMBL/GenBank/DDBJ databases">
        <title>New species isolated from human feces.</title>
        <authorList>
            <person name="Kitahara M."/>
            <person name="Shigeno Y."/>
            <person name="Shime M."/>
            <person name="Matsumoto Y."/>
            <person name="Nakamura S."/>
            <person name="Motooka D."/>
            <person name="Fukuoka S."/>
            <person name="Nishikawa H."/>
            <person name="Benno Y."/>
        </authorList>
    </citation>
    <scope>NUCLEOTIDE SEQUENCE</scope>
    <source>
        <strain evidence="2">MM50</strain>
    </source>
</reference>
<accession>A0A810Q0C7</accession>
<evidence type="ECO:0000313" key="3">
    <source>
        <dbReference type="Proteomes" id="UP000681035"/>
    </source>
</evidence>
<keyword evidence="1" id="KW-0472">Membrane</keyword>
<dbReference type="KEGG" id="vcop:MM50RIKEN_11270"/>
<keyword evidence="1" id="KW-0812">Transmembrane</keyword>
<gene>
    <name evidence="2" type="ORF">MM50RIKEN_11270</name>
</gene>
<keyword evidence="3" id="KW-1185">Reference proteome</keyword>
<dbReference type="AlphaFoldDB" id="A0A810Q0C7"/>
<proteinExistence type="predicted"/>
<evidence type="ECO:0000313" key="2">
    <source>
        <dbReference type="EMBL" id="BCK81364.1"/>
    </source>
</evidence>
<organism evidence="2 3">
    <name type="scientific">Vescimonas coprocola</name>
    <dbReference type="NCBI Taxonomy" id="2714355"/>
    <lineage>
        <taxon>Bacteria</taxon>
        <taxon>Bacillati</taxon>
        <taxon>Bacillota</taxon>
        <taxon>Clostridia</taxon>
        <taxon>Eubacteriales</taxon>
        <taxon>Oscillospiraceae</taxon>
        <taxon>Vescimonas</taxon>
    </lineage>
</organism>
<protein>
    <submittedName>
        <fullName evidence="2">Uncharacterized protein</fullName>
    </submittedName>
</protein>
<feature type="transmembrane region" description="Helical" evidence="1">
    <location>
        <begin position="12"/>
        <end position="34"/>
    </location>
</feature>
<feature type="transmembrane region" description="Helical" evidence="1">
    <location>
        <begin position="40"/>
        <end position="60"/>
    </location>
</feature>
<name>A0A810Q0C7_9FIRM</name>
<dbReference type="RefSeq" id="WP_213542107.1">
    <property type="nucleotide sequence ID" value="NZ_AP023418.1"/>
</dbReference>
<keyword evidence="1" id="KW-1133">Transmembrane helix</keyword>